<sequence>MVNQYDVAAANYTEADMTAFRTCVESYSFLRNLGSVAGRSVLDVACGEGFYSRQFAELGAARVVAVDASAEMVRHGREAEQAAPLGIEYHVHDAAEMPVLGEFDLVAATYLLHYAADTDHMRSMCARMVANLRPGGRFVTLVPNPELDPAGPGHLKYGFSLDWPSAAADGDEVVLNIPTDPPMALKLRYWSRRTYTEVLATGGFSEIEWCPLECAPDAEDLYGPGFFDDYLANPHAMIVRAVRPAG</sequence>
<organism evidence="4 5">
    <name type="scientific">Frankia nepalensis</name>
    <dbReference type="NCBI Taxonomy" id="1836974"/>
    <lineage>
        <taxon>Bacteria</taxon>
        <taxon>Bacillati</taxon>
        <taxon>Actinomycetota</taxon>
        <taxon>Actinomycetes</taxon>
        <taxon>Frankiales</taxon>
        <taxon>Frankiaceae</taxon>
        <taxon>Frankia</taxon>
    </lineage>
</organism>
<evidence type="ECO:0000256" key="2">
    <source>
        <dbReference type="ARBA" id="ARBA00022679"/>
    </source>
</evidence>
<dbReference type="AlphaFoldDB" id="A0A937ULS4"/>
<gene>
    <name evidence="4" type="ORF">I7412_13550</name>
</gene>
<reference evidence="4" key="1">
    <citation type="submission" date="2020-12" db="EMBL/GenBank/DDBJ databases">
        <title>Genomic characterization of non-nitrogen-fixing Frankia strains.</title>
        <authorList>
            <person name="Carlos-Shanley C."/>
            <person name="Guerra T."/>
            <person name="Hahn D."/>
        </authorList>
    </citation>
    <scope>NUCLEOTIDE SEQUENCE</scope>
    <source>
        <strain evidence="4">CN6</strain>
    </source>
</reference>
<name>A0A937ULS4_9ACTN</name>
<dbReference type="Pfam" id="PF13649">
    <property type="entry name" value="Methyltransf_25"/>
    <property type="match status" value="1"/>
</dbReference>
<dbReference type="GO" id="GO:0008168">
    <property type="term" value="F:methyltransferase activity"/>
    <property type="evidence" value="ECO:0007669"/>
    <property type="project" value="UniProtKB-KW"/>
</dbReference>
<keyword evidence="5" id="KW-1185">Reference proteome</keyword>
<feature type="domain" description="Methyltransferase" evidence="3">
    <location>
        <begin position="41"/>
        <end position="136"/>
    </location>
</feature>
<dbReference type="PANTHER" id="PTHR43861:SF1">
    <property type="entry name" value="TRANS-ACONITATE 2-METHYLTRANSFERASE"/>
    <property type="match status" value="1"/>
</dbReference>
<dbReference type="GO" id="GO:0032259">
    <property type="term" value="P:methylation"/>
    <property type="evidence" value="ECO:0007669"/>
    <property type="project" value="UniProtKB-KW"/>
</dbReference>
<proteinExistence type="predicted"/>
<evidence type="ECO:0000256" key="1">
    <source>
        <dbReference type="ARBA" id="ARBA00022603"/>
    </source>
</evidence>
<dbReference type="SUPFAM" id="SSF53335">
    <property type="entry name" value="S-adenosyl-L-methionine-dependent methyltransferases"/>
    <property type="match status" value="1"/>
</dbReference>
<evidence type="ECO:0000313" key="5">
    <source>
        <dbReference type="Proteomes" id="UP000604475"/>
    </source>
</evidence>
<dbReference type="CDD" id="cd02440">
    <property type="entry name" value="AdoMet_MTases"/>
    <property type="match status" value="1"/>
</dbReference>
<dbReference type="InterPro" id="IPR029063">
    <property type="entry name" value="SAM-dependent_MTases_sf"/>
</dbReference>
<protein>
    <submittedName>
        <fullName evidence="4">Class I SAM-dependent methyltransferase</fullName>
    </submittedName>
</protein>
<comment type="caution">
    <text evidence="4">The sequence shown here is derived from an EMBL/GenBank/DDBJ whole genome shotgun (WGS) entry which is preliminary data.</text>
</comment>
<dbReference type="RefSeq" id="WP_203004943.1">
    <property type="nucleotide sequence ID" value="NZ_JADWYU010000088.1"/>
</dbReference>
<accession>A0A937ULS4</accession>
<dbReference type="EMBL" id="JAEACQ010000173">
    <property type="protein sequence ID" value="MBL7628154.1"/>
    <property type="molecule type" value="Genomic_DNA"/>
</dbReference>
<dbReference type="InterPro" id="IPR041698">
    <property type="entry name" value="Methyltransf_25"/>
</dbReference>
<dbReference type="Gene3D" id="3.40.50.150">
    <property type="entry name" value="Vaccinia Virus protein VP39"/>
    <property type="match status" value="1"/>
</dbReference>
<keyword evidence="1 4" id="KW-0489">Methyltransferase</keyword>
<dbReference type="PANTHER" id="PTHR43861">
    <property type="entry name" value="TRANS-ACONITATE 2-METHYLTRANSFERASE-RELATED"/>
    <property type="match status" value="1"/>
</dbReference>
<evidence type="ECO:0000259" key="3">
    <source>
        <dbReference type="Pfam" id="PF13649"/>
    </source>
</evidence>
<keyword evidence="2" id="KW-0808">Transferase</keyword>
<evidence type="ECO:0000313" key="4">
    <source>
        <dbReference type="EMBL" id="MBL7628154.1"/>
    </source>
</evidence>
<dbReference type="Proteomes" id="UP000604475">
    <property type="component" value="Unassembled WGS sequence"/>
</dbReference>